<dbReference type="AlphaFoldDB" id="A0A1I4CDI0"/>
<keyword evidence="1" id="KW-1133">Transmembrane helix</keyword>
<evidence type="ECO:0000313" key="2">
    <source>
        <dbReference type="EMBL" id="SFK79258.1"/>
    </source>
</evidence>
<keyword evidence="3" id="KW-1185">Reference proteome</keyword>
<gene>
    <name evidence="2" type="ORF">SAMN04487950_1114</name>
</gene>
<evidence type="ECO:0000313" key="3">
    <source>
        <dbReference type="Proteomes" id="UP000199607"/>
    </source>
</evidence>
<protein>
    <submittedName>
        <fullName evidence="2">Uncharacterized protein</fullName>
    </submittedName>
</protein>
<keyword evidence="1" id="KW-0812">Transmembrane</keyword>
<dbReference type="Proteomes" id="UP000199607">
    <property type="component" value="Unassembled WGS sequence"/>
</dbReference>
<proteinExistence type="predicted"/>
<dbReference type="STRING" id="553466.SAMN04487950_1114"/>
<reference evidence="3" key="1">
    <citation type="submission" date="2016-10" db="EMBL/GenBank/DDBJ databases">
        <authorList>
            <person name="Varghese N."/>
            <person name="Submissions S."/>
        </authorList>
    </citation>
    <scope>NUCLEOTIDE SEQUENCE [LARGE SCALE GENOMIC DNA]</scope>
    <source>
        <strain evidence="3">CGMCC 1.7738</strain>
    </source>
</reference>
<organism evidence="2 3">
    <name type="scientific">Halogranum rubrum</name>
    <dbReference type="NCBI Taxonomy" id="553466"/>
    <lineage>
        <taxon>Archaea</taxon>
        <taxon>Methanobacteriati</taxon>
        <taxon>Methanobacteriota</taxon>
        <taxon>Stenosarchaea group</taxon>
        <taxon>Halobacteria</taxon>
        <taxon>Halobacteriales</taxon>
        <taxon>Haloferacaceae</taxon>
    </lineage>
</organism>
<dbReference type="EMBL" id="FOTC01000001">
    <property type="protein sequence ID" value="SFK79258.1"/>
    <property type="molecule type" value="Genomic_DNA"/>
</dbReference>
<name>A0A1I4CDI0_9EURY</name>
<accession>A0A1I4CDI0</accession>
<keyword evidence="1" id="KW-0472">Membrane</keyword>
<evidence type="ECO:0000256" key="1">
    <source>
        <dbReference type="SAM" id="Phobius"/>
    </source>
</evidence>
<feature type="transmembrane region" description="Helical" evidence="1">
    <location>
        <begin position="31"/>
        <end position="47"/>
    </location>
</feature>
<sequence length="56" mass="6223">MVSQKTRLIAAALITGIPFRAAVSQEPFSGLWFALLLASLLSAILLVREYRQYQAE</sequence>